<proteinExistence type="predicted"/>
<dbReference type="NCBIfam" id="TIGR02523">
    <property type="entry name" value="type_IV_pilV"/>
    <property type="match status" value="1"/>
</dbReference>
<dbReference type="InterPro" id="IPR054402">
    <property type="entry name" value="Tt1218-like_dom"/>
</dbReference>
<organism evidence="3 4">
    <name type="scientific">Zhongshania borealis</name>
    <dbReference type="NCBI Taxonomy" id="889488"/>
    <lineage>
        <taxon>Bacteria</taxon>
        <taxon>Pseudomonadati</taxon>
        <taxon>Pseudomonadota</taxon>
        <taxon>Gammaproteobacteria</taxon>
        <taxon>Cellvibrionales</taxon>
        <taxon>Spongiibacteraceae</taxon>
        <taxon>Zhongshania</taxon>
    </lineage>
</organism>
<evidence type="ECO:0000259" key="2">
    <source>
        <dbReference type="Pfam" id="PF22150"/>
    </source>
</evidence>
<comment type="caution">
    <text evidence="3">The sequence shown here is derived from an EMBL/GenBank/DDBJ whole genome shotgun (WGS) entry which is preliminary data.</text>
</comment>
<keyword evidence="1" id="KW-0472">Membrane</keyword>
<dbReference type="RefSeq" id="WP_344937954.1">
    <property type="nucleotide sequence ID" value="NZ_BAABDM010000008.1"/>
</dbReference>
<keyword evidence="1" id="KW-0812">Transmembrane</keyword>
<evidence type="ECO:0000313" key="4">
    <source>
        <dbReference type="Proteomes" id="UP001500392"/>
    </source>
</evidence>
<evidence type="ECO:0000313" key="3">
    <source>
        <dbReference type="EMBL" id="GAA4103513.1"/>
    </source>
</evidence>
<dbReference type="Pfam" id="PF22150">
    <property type="entry name" value="Tt1218-like"/>
    <property type="match status" value="1"/>
</dbReference>
<name>A0ABP7X365_9GAMM</name>
<feature type="transmembrane region" description="Helical" evidence="1">
    <location>
        <begin position="12"/>
        <end position="33"/>
    </location>
</feature>
<dbReference type="Proteomes" id="UP001500392">
    <property type="component" value="Unassembled WGS sequence"/>
</dbReference>
<reference evidence="4" key="1">
    <citation type="journal article" date="2019" name="Int. J. Syst. Evol. Microbiol.">
        <title>The Global Catalogue of Microorganisms (GCM) 10K type strain sequencing project: providing services to taxonomists for standard genome sequencing and annotation.</title>
        <authorList>
            <consortium name="The Broad Institute Genomics Platform"/>
            <consortium name="The Broad Institute Genome Sequencing Center for Infectious Disease"/>
            <person name="Wu L."/>
            <person name="Ma J."/>
        </authorList>
    </citation>
    <scope>NUCLEOTIDE SEQUENCE [LARGE SCALE GENOMIC DNA]</scope>
    <source>
        <strain evidence="4">JCM 17304</strain>
    </source>
</reference>
<keyword evidence="1" id="KW-1133">Transmembrane helix</keyword>
<evidence type="ECO:0000256" key="1">
    <source>
        <dbReference type="SAM" id="Phobius"/>
    </source>
</evidence>
<sequence>MNLNRQRGTSLIEVLIAVLVTATGVMGAAALQLNAVKFNQVANFRSHAVFLANDITDRMRANRANATAGNYDIAVDADAPSGDGIVDVDRREWLQELAQRLPGGDGAISRNGNEITVTVQWDEGRLAKSRLAGGGNIESFVFVTVF</sequence>
<gene>
    <name evidence="3" type="primary">tppB_1</name>
    <name evidence="3" type="ORF">GCM10022414_31890</name>
</gene>
<dbReference type="InterPro" id="IPR013362">
    <property type="entry name" value="Pilus_4_PilV"/>
</dbReference>
<keyword evidence="4" id="KW-1185">Reference proteome</keyword>
<accession>A0ABP7X365</accession>
<protein>
    <submittedName>
        <fullName evidence="3">Type IVa pilus pseudopilin TppB</fullName>
    </submittedName>
</protein>
<dbReference type="EMBL" id="BAABDM010000008">
    <property type="protein sequence ID" value="GAA4103513.1"/>
    <property type="molecule type" value="Genomic_DNA"/>
</dbReference>
<feature type="domain" description="Type IV pilin Tt1218-like" evidence="2">
    <location>
        <begin position="30"/>
        <end position="76"/>
    </location>
</feature>